<dbReference type="Pfam" id="PF08281">
    <property type="entry name" value="Sigma70_r4_2"/>
    <property type="match status" value="1"/>
</dbReference>
<dbReference type="RefSeq" id="WP_184593512.1">
    <property type="nucleotide sequence ID" value="NZ_JACHLI010000021.1"/>
</dbReference>
<keyword evidence="3" id="KW-0731">Sigma factor</keyword>
<keyword evidence="4" id="KW-0804">Transcription</keyword>
<reference evidence="7 8" key="1">
    <citation type="submission" date="2020-08" db="EMBL/GenBank/DDBJ databases">
        <title>Functional genomics of gut bacteria from endangered species of beetles.</title>
        <authorList>
            <person name="Carlos-Shanley C."/>
        </authorList>
    </citation>
    <scope>NUCLEOTIDE SEQUENCE [LARGE SCALE GENOMIC DNA]</scope>
    <source>
        <strain evidence="7 8">S00179</strain>
    </source>
</reference>
<feature type="domain" description="RNA polymerase sigma-70 region 2" evidence="5">
    <location>
        <begin position="4"/>
        <end position="66"/>
    </location>
</feature>
<name>A0A7W7KMX0_PSENT</name>
<gene>
    <name evidence="7" type="ORF">HNP46_004622</name>
</gene>
<dbReference type="SUPFAM" id="SSF88946">
    <property type="entry name" value="Sigma2 domain of RNA polymerase sigma factors"/>
    <property type="match status" value="1"/>
</dbReference>
<evidence type="ECO:0000313" key="8">
    <source>
        <dbReference type="Proteomes" id="UP000566995"/>
    </source>
</evidence>
<dbReference type="SUPFAM" id="SSF88659">
    <property type="entry name" value="Sigma3 and sigma4 domains of RNA polymerase sigma factors"/>
    <property type="match status" value="1"/>
</dbReference>
<dbReference type="NCBIfam" id="TIGR02937">
    <property type="entry name" value="sigma70-ECF"/>
    <property type="match status" value="1"/>
</dbReference>
<protein>
    <submittedName>
        <fullName evidence="7">RNA polymerase sigma-70 factor (ECF subfamily)</fullName>
    </submittedName>
</protein>
<dbReference type="Gene3D" id="1.10.1740.10">
    <property type="match status" value="1"/>
</dbReference>
<dbReference type="InterPro" id="IPR014284">
    <property type="entry name" value="RNA_pol_sigma-70_dom"/>
</dbReference>
<evidence type="ECO:0000259" key="6">
    <source>
        <dbReference type="Pfam" id="PF08281"/>
    </source>
</evidence>
<dbReference type="InterPro" id="IPR013249">
    <property type="entry name" value="RNA_pol_sigma70_r4_t2"/>
</dbReference>
<dbReference type="InterPro" id="IPR007627">
    <property type="entry name" value="RNA_pol_sigma70_r2"/>
</dbReference>
<organism evidence="7 8">
    <name type="scientific">Pseudomonas nitroreducens</name>
    <dbReference type="NCBI Taxonomy" id="46680"/>
    <lineage>
        <taxon>Bacteria</taxon>
        <taxon>Pseudomonadati</taxon>
        <taxon>Pseudomonadota</taxon>
        <taxon>Gammaproteobacteria</taxon>
        <taxon>Pseudomonadales</taxon>
        <taxon>Pseudomonadaceae</taxon>
        <taxon>Pseudomonas</taxon>
    </lineage>
</organism>
<comment type="similarity">
    <text evidence="1">Belongs to the sigma-70 factor family. ECF subfamily.</text>
</comment>
<dbReference type="PANTHER" id="PTHR43133">
    <property type="entry name" value="RNA POLYMERASE ECF-TYPE SIGMA FACTO"/>
    <property type="match status" value="1"/>
</dbReference>
<evidence type="ECO:0000256" key="3">
    <source>
        <dbReference type="ARBA" id="ARBA00023082"/>
    </source>
</evidence>
<dbReference type="GO" id="GO:0003677">
    <property type="term" value="F:DNA binding"/>
    <property type="evidence" value="ECO:0007669"/>
    <property type="project" value="InterPro"/>
</dbReference>
<proteinExistence type="inferred from homology"/>
<dbReference type="InterPro" id="IPR039425">
    <property type="entry name" value="RNA_pol_sigma-70-like"/>
</dbReference>
<keyword evidence="2" id="KW-0805">Transcription regulation</keyword>
<evidence type="ECO:0000259" key="5">
    <source>
        <dbReference type="Pfam" id="PF04542"/>
    </source>
</evidence>
<dbReference type="Pfam" id="PF04542">
    <property type="entry name" value="Sigma70_r2"/>
    <property type="match status" value="1"/>
</dbReference>
<evidence type="ECO:0000313" key="7">
    <source>
        <dbReference type="EMBL" id="MBB4865721.1"/>
    </source>
</evidence>
<evidence type="ECO:0000256" key="2">
    <source>
        <dbReference type="ARBA" id="ARBA00023015"/>
    </source>
</evidence>
<sequence length="163" mass="18347">MAERKTLARYLTGRTGCADTAEDLLQEAWLKLNRAQASDAVANPAAYLRRMAANLAIDDSRANSRRLLDATEIDALLDVPDEAPGVEQQVADRQALERLTEILKELPVRRRELFLAARVEGLPHKQLASHFGVSLRTVELEIQRALDYCLARLQQMTGEQRLR</sequence>
<comment type="caution">
    <text evidence="7">The sequence shown here is derived from an EMBL/GenBank/DDBJ whole genome shotgun (WGS) entry which is preliminary data.</text>
</comment>
<accession>A0A7W7KMX0</accession>
<dbReference type="InterPro" id="IPR013324">
    <property type="entry name" value="RNA_pol_sigma_r3/r4-like"/>
</dbReference>
<dbReference type="GO" id="GO:0006352">
    <property type="term" value="P:DNA-templated transcription initiation"/>
    <property type="evidence" value="ECO:0007669"/>
    <property type="project" value="InterPro"/>
</dbReference>
<dbReference type="AlphaFoldDB" id="A0A7W7KMX0"/>
<evidence type="ECO:0000256" key="1">
    <source>
        <dbReference type="ARBA" id="ARBA00010641"/>
    </source>
</evidence>
<feature type="domain" description="RNA polymerase sigma factor 70 region 4 type 2" evidence="6">
    <location>
        <begin position="97"/>
        <end position="147"/>
    </location>
</feature>
<dbReference type="EMBL" id="JACHLI010000021">
    <property type="protein sequence ID" value="MBB4865721.1"/>
    <property type="molecule type" value="Genomic_DNA"/>
</dbReference>
<dbReference type="Gene3D" id="1.10.10.10">
    <property type="entry name" value="Winged helix-like DNA-binding domain superfamily/Winged helix DNA-binding domain"/>
    <property type="match status" value="1"/>
</dbReference>
<evidence type="ECO:0000256" key="4">
    <source>
        <dbReference type="ARBA" id="ARBA00023163"/>
    </source>
</evidence>
<dbReference type="PANTHER" id="PTHR43133:SF63">
    <property type="entry name" value="RNA POLYMERASE SIGMA FACTOR FECI-RELATED"/>
    <property type="match status" value="1"/>
</dbReference>
<dbReference type="Proteomes" id="UP000566995">
    <property type="component" value="Unassembled WGS sequence"/>
</dbReference>
<dbReference type="GO" id="GO:0016987">
    <property type="term" value="F:sigma factor activity"/>
    <property type="evidence" value="ECO:0007669"/>
    <property type="project" value="UniProtKB-KW"/>
</dbReference>
<dbReference type="InterPro" id="IPR013325">
    <property type="entry name" value="RNA_pol_sigma_r2"/>
</dbReference>
<dbReference type="InterPro" id="IPR036388">
    <property type="entry name" value="WH-like_DNA-bd_sf"/>
</dbReference>